<dbReference type="PANTHER" id="PTHR21666:SF289">
    <property type="entry name" value="L-ALA--D-GLU ENDOPEPTIDASE"/>
    <property type="match status" value="1"/>
</dbReference>
<dbReference type="EMBL" id="DXBY01000257">
    <property type="protein sequence ID" value="HIZ37041.1"/>
    <property type="molecule type" value="Genomic_DNA"/>
</dbReference>
<gene>
    <name evidence="4" type="ORF">H9815_14805</name>
</gene>
<feature type="domain" description="M23ase beta-sheet core" evidence="3">
    <location>
        <begin position="73"/>
        <end position="162"/>
    </location>
</feature>
<dbReference type="PANTHER" id="PTHR21666">
    <property type="entry name" value="PEPTIDASE-RELATED"/>
    <property type="match status" value="1"/>
</dbReference>
<dbReference type="Proteomes" id="UP000824037">
    <property type="component" value="Unassembled WGS sequence"/>
</dbReference>
<accession>A0A9D2J561</accession>
<dbReference type="CDD" id="cd12797">
    <property type="entry name" value="M23_peptidase"/>
    <property type="match status" value="1"/>
</dbReference>
<evidence type="ECO:0000259" key="3">
    <source>
        <dbReference type="Pfam" id="PF01551"/>
    </source>
</evidence>
<dbReference type="InterPro" id="IPR016047">
    <property type="entry name" value="M23ase_b-sheet_dom"/>
</dbReference>
<feature type="compositionally biased region" description="Low complexity" evidence="2">
    <location>
        <begin position="14"/>
        <end position="42"/>
    </location>
</feature>
<dbReference type="GO" id="GO:0004222">
    <property type="term" value="F:metalloendopeptidase activity"/>
    <property type="evidence" value="ECO:0007669"/>
    <property type="project" value="TreeGrafter"/>
</dbReference>
<dbReference type="SUPFAM" id="SSF51261">
    <property type="entry name" value="Duplicated hybrid motif"/>
    <property type="match status" value="1"/>
</dbReference>
<reference evidence="4" key="2">
    <citation type="submission" date="2021-04" db="EMBL/GenBank/DDBJ databases">
        <authorList>
            <person name="Gilroy R."/>
        </authorList>
    </citation>
    <scope>NUCLEOTIDE SEQUENCE</scope>
    <source>
        <strain evidence="4">ChiGjej4B4-7305</strain>
    </source>
</reference>
<dbReference type="Pfam" id="PF01551">
    <property type="entry name" value="Peptidase_M23"/>
    <property type="match status" value="1"/>
</dbReference>
<evidence type="ECO:0000313" key="4">
    <source>
        <dbReference type="EMBL" id="HIZ37041.1"/>
    </source>
</evidence>
<dbReference type="Gene3D" id="2.70.70.10">
    <property type="entry name" value="Glucose Permease (Domain IIA)"/>
    <property type="match status" value="1"/>
</dbReference>
<dbReference type="AlphaFoldDB" id="A0A9D2J561"/>
<keyword evidence="1" id="KW-0732">Signal</keyword>
<evidence type="ECO:0000256" key="1">
    <source>
        <dbReference type="ARBA" id="ARBA00022729"/>
    </source>
</evidence>
<organism evidence="4 5">
    <name type="scientific">Candidatus Ruania gallistercoris</name>
    <dbReference type="NCBI Taxonomy" id="2838746"/>
    <lineage>
        <taxon>Bacteria</taxon>
        <taxon>Bacillati</taxon>
        <taxon>Actinomycetota</taxon>
        <taxon>Actinomycetes</taxon>
        <taxon>Micrococcales</taxon>
        <taxon>Ruaniaceae</taxon>
        <taxon>Ruania</taxon>
    </lineage>
</organism>
<feature type="region of interest" description="Disordered" evidence="2">
    <location>
        <begin position="1"/>
        <end position="58"/>
    </location>
</feature>
<reference evidence="4" key="1">
    <citation type="journal article" date="2021" name="PeerJ">
        <title>Extensive microbial diversity within the chicken gut microbiome revealed by metagenomics and culture.</title>
        <authorList>
            <person name="Gilroy R."/>
            <person name="Ravi A."/>
            <person name="Getino M."/>
            <person name="Pursley I."/>
            <person name="Horton D.L."/>
            <person name="Alikhan N.F."/>
            <person name="Baker D."/>
            <person name="Gharbi K."/>
            <person name="Hall N."/>
            <person name="Watson M."/>
            <person name="Adriaenssens E.M."/>
            <person name="Foster-Nyarko E."/>
            <person name="Jarju S."/>
            <person name="Secka A."/>
            <person name="Antonio M."/>
            <person name="Oren A."/>
            <person name="Chaudhuri R.R."/>
            <person name="La Ragione R."/>
            <person name="Hildebrand F."/>
            <person name="Pallen M.J."/>
        </authorList>
    </citation>
    <scope>NUCLEOTIDE SEQUENCE</scope>
    <source>
        <strain evidence="4">ChiGjej4B4-7305</strain>
    </source>
</reference>
<dbReference type="InterPro" id="IPR050570">
    <property type="entry name" value="Cell_wall_metabolism_enzyme"/>
</dbReference>
<evidence type="ECO:0000313" key="5">
    <source>
        <dbReference type="Proteomes" id="UP000824037"/>
    </source>
</evidence>
<name>A0A9D2J561_9MICO</name>
<comment type="caution">
    <text evidence="4">The sequence shown here is derived from an EMBL/GenBank/DDBJ whole genome shotgun (WGS) entry which is preliminary data.</text>
</comment>
<dbReference type="InterPro" id="IPR011055">
    <property type="entry name" value="Dup_hybrid_motif"/>
</dbReference>
<sequence>MTVGTSTLDRAHSGPPTAGPATAGPSATAPPATGPVATEPAARSGYDWPVVGDDGPPQVLRGFDPPPQPWLAGHRGVDLAAEVGTVVRSAGPGTVAFAGMVAGRPVVSVQHPDGLRTTYEPVTPTVQAGDAVEQGTELGELTDAGSHCPTACLHWGVRTGADAYLDPLLLVGEEVVIRLYPPAPG</sequence>
<proteinExistence type="predicted"/>
<protein>
    <submittedName>
        <fullName evidence="4">M23 family metallopeptidase</fullName>
    </submittedName>
</protein>
<evidence type="ECO:0000256" key="2">
    <source>
        <dbReference type="SAM" id="MobiDB-lite"/>
    </source>
</evidence>